<evidence type="ECO:0008006" key="5">
    <source>
        <dbReference type="Google" id="ProtNLM"/>
    </source>
</evidence>
<keyword evidence="2" id="KW-0732">Signal</keyword>
<organism evidence="3 4">
    <name type="scientific">Cloeon dipterum</name>
    <dbReference type="NCBI Taxonomy" id="197152"/>
    <lineage>
        <taxon>Eukaryota</taxon>
        <taxon>Metazoa</taxon>
        <taxon>Ecdysozoa</taxon>
        <taxon>Arthropoda</taxon>
        <taxon>Hexapoda</taxon>
        <taxon>Insecta</taxon>
        <taxon>Pterygota</taxon>
        <taxon>Palaeoptera</taxon>
        <taxon>Ephemeroptera</taxon>
        <taxon>Pisciforma</taxon>
        <taxon>Baetidae</taxon>
        <taxon>Cloeon</taxon>
    </lineage>
</organism>
<gene>
    <name evidence="3" type="ORF">CLODIP_2_CD04723</name>
</gene>
<evidence type="ECO:0000313" key="4">
    <source>
        <dbReference type="Proteomes" id="UP000494165"/>
    </source>
</evidence>
<dbReference type="AlphaFoldDB" id="A0A8S1E1A1"/>
<sequence>MSSLRTRNFGNFGWLALAAFALCAAQPSALNRVFFYPCPRTGKGAHCTGTNAEFRVPITPRTDNMGAPGRTGTQPTEGPLASAPRTSLER</sequence>
<accession>A0A8S1E1A1</accession>
<evidence type="ECO:0000313" key="3">
    <source>
        <dbReference type="EMBL" id="CAB3387259.1"/>
    </source>
</evidence>
<feature type="chain" id="PRO_5035805103" description="Secreted protein" evidence="2">
    <location>
        <begin position="26"/>
        <end position="90"/>
    </location>
</feature>
<feature type="signal peptide" evidence="2">
    <location>
        <begin position="1"/>
        <end position="25"/>
    </location>
</feature>
<keyword evidence="4" id="KW-1185">Reference proteome</keyword>
<comment type="caution">
    <text evidence="3">The sequence shown here is derived from an EMBL/GenBank/DDBJ whole genome shotgun (WGS) entry which is preliminary data.</text>
</comment>
<reference evidence="3 4" key="1">
    <citation type="submission" date="2020-04" db="EMBL/GenBank/DDBJ databases">
        <authorList>
            <person name="Alioto T."/>
            <person name="Alioto T."/>
            <person name="Gomez Garrido J."/>
        </authorList>
    </citation>
    <scope>NUCLEOTIDE SEQUENCE [LARGE SCALE GENOMIC DNA]</scope>
</reference>
<evidence type="ECO:0000256" key="1">
    <source>
        <dbReference type="SAM" id="MobiDB-lite"/>
    </source>
</evidence>
<feature type="region of interest" description="Disordered" evidence="1">
    <location>
        <begin position="57"/>
        <end position="90"/>
    </location>
</feature>
<evidence type="ECO:0000256" key="2">
    <source>
        <dbReference type="SAM" id="SignalP"/>
    </source>
</evidence>
<proteinExistence type="predicted"/>
<protein>
    <recommendedName>
        <fullName evidence="5">Secreted protein</fullName>
    </recommendedName>
</protein>
<name>A0A8S1E1A1_9INSE</name>
<dbReference type="Proteomes" id="UP000494165">
    <property type="component" value="Unassembled WGS sequence"/>
</dbReference>
<dbReference type="EMBL" id="CADEPI010000556">
    <property type="protein sequence ID" value="CAB3387259.1"/>
    <property type="molecule type" value="Genomic_DNA"/>
</dbReference>